<feature type="transmembrane region" description="Helical" evidence="1">
    <location>
        <begin position="16"/>
        <end position="43"/>
    </location>
</feature>
<dbReference type="EMBL" id="JAUSUZ010000001">
    <property type="protein sequence ID" value="MDQ0370358.1"/>
    <property type="molecule type" value="Genomic_DNA"/>
</dbReference>
<protein>
    <submittedName>
        <fullName evidence="2">Membrane protein</fullName>
    </submittedName>
</protein>
<keyword evidence="3" id="KW-1185">Reference proteome</keyword>
<keyword evidence="1" id="KW-0812">Transmembrane</keyword>
<proteinExistence type="predicted"/>
<gene>
    <name evidence="2" type="ORF">J2S42_007027</name>
</gene>
<evidence type="ECO:0000313" key="3">
    <source>
        <dbReference type="Proteomes" id="UP001240236"/>
    </source>
</evidence>
<comment type="caution">
    <text evidence="2">The sequence shown here is derived from an EMBL/GenBank/DDBJ whole genome shotgun (WGS) entry which is preliminary data.</text>
</comment>
<organism evidence="2 3">
    <name type="scientific">Catenuloplanes indicus</name>
    <dbReference type="NCBI Taxonomy" id="137267"/>
    <lineage>
        <taxon>Bacteria</taxon>
        <taxon>Bacillati</taxon>
        <taxon>Actinomycetota</taxon>
        <taxon>Actinomycetes</taxon>
        <taxon>Micromonosporales</taxon>
        <taxon>Micromonosporaceae</taxon>
        <taxon>Catenuloplanes</taxon>
    </lineage>
</organism>
<evidence type="ECO:0000313" key="2">
    <source>
        <dbReference type="EMBL" id="MDQ0370358.1"/>
    </source>
</evidence>
<dbReference type="AlphaFoldDB" id="A0AAE3W5P9"/>
<sequence>MAYQTGRRSNVSTARILTIIAFVCAALALFVSPLIFGLAAIVLGAVGASMGDKPLGWYAAAAGGVALLLGYLLAMAIL</sequence>
<reference evidence="2 3" key="1">
    <citation type="submission" date="2023-07" db="EMBL/GenBank/DDBJ databases">
        <title>Sequencing the genomes of 1000 actinobacteria strains.</title>
        <authorList>
            <person name="Klenk H.-P."/>
        </authorList>
    </citation>
    <scope>NUCLEOTIDE SEQUENCE [LARGE SCALE GENOMIC DNA]</scope>
    <source>
        <strain evidence="2 3">DSM 44709</strain>
    </source>
</reference>
<evidence type="ECO:0000256" key="1">
    <source>
        <dbReference type="SAM" id="Phobius"/>
    </source>
</evidence>
<dbReference type="RefSeq" id="WP_307246261.1">
    <property type="nucleotide sequence ID" value="NZ_JAUSUZ010000001.1"/>
</dbReference>
<accession>A0AAE3W5P9</accession>
<feature type="transmembrane region" description="Helical" evidence="1">
    <location>
        <begin position="55"/>
        <end position="77"/>
    </location>
</feature>
<dbReference type="Proteomes" id="UP001240236">
    <property type="component" value="Unassembled WGS sequence"/>
</dbReference>
<keyword evidence="1" id="KW-0472">Membrane</keyword>
<keyword evidence="1" id="KW-1133">Transmembrane helix</keyword>
<name>A0AAE3W5P9_9ACTN</name>